<keyword evidence="3" id="KW-0472">Membrane</keyword>
<dbReference type="InterPro" id="IPR014600">
    <property type="entry name" value="UCP035905_mem"/>
</dbReference>
<feature type="region of interest" description="Disordered" evidence="2">
    <location>
        <begin position="70"/>
        <end position="101"/>
    </location>
</feature>
<evidence type="ECO:0000313" key="5">
    <source>
        <dbReference type="Proteomes" id="UP000829476"/>
    </source>
</evidence>
<feature type="transmembrane region" description="Helical" evidence="3">
    <location>
        <begin position="511"/>
        <end position="528"/>
    </location>
</feature>
<dbReference type="Pfam" id="PF10101">
    <property type="entry name" value="DUF2339"/>
    <property type="match status" value="1"/>
</dbReference>
<feature type="transmembrane region" description="Helical" evidence="3">
    <location>
        <begin position="438"/>
        <end position="459"/>
    </location>
</feature>
<feature type="transmembrane region" description="Helical" evidence="3">
    <location>
        <begin position="136"/>
        <end position="156"/>
    </location>
</feature>
<dbReference type="EMBL" id="CP094326">
    <property type="protein sequence ID" value="UNY98296.1"/>
    <property type="molecule type" value="Genomic_DNA"/>
</dbReference>
<feature type="transmembrane region" description="Helical" evidence="3">
    <location>
        <begin position="568"/>
        <end position="585"/>
    </location>
</feature>
<proteinExistence type="predicted"/>
<sequence>MTDNQDKINQLFDKLEILLKRQDVFSKEINNLRIELQKLQTTETALNTEKEVTGKNEPEMVTDFEIERKRETVDYRPHQPQPREPQKRTAPSISKPPKGKSDIEKFIGENLINKIGIAITIIGVAIGAKYSIEHDLISPLTRIILGYLTGLGLLAFGMRLRKKYESYSAVLVSGAMAILYFITYSAYSFYGLIPQGIGFILMVAFTAFTVVAALNYNRQVIAHIGLVGAYAVPFLLSEGSGKVAILFTYMAIINIGILVIAFKKYWKPLYYSSFAFTWLICFSWYVFTYKTDEHFGLALTFISIFFSIFYLTFLAYKLLQKEKFEIIDLILLLANSFIFYGIGYAILDSHKTGEQLLGLFTLCNALIHFIVSAIIYRKKLADRNISYLVSGLVLVFITIAIPVQLDSNWVTLLWAGEAALLFWIGRTKNVSIYEKLSYPLMILAFFSIVQDWMIIYNSYNPERPETKVTPIFNINFLTSMLFTAAFGFINILNRNKKYLPALAARKGTLKIISFLIPTILLFTIYFGFRLEIANYWNQLYMDSELTINTEDMQYPNYYRNYDLIKFKVIWIINYSLLFLSLLAFVNFRKLKNLQLGWINLGLIVLTLSVFLTQGLYVLSELRESYLEQTLSDYYQSGVFNLGVRYVSFAFVALALVACHNYLRQKFMRGNLKRTFDILLHTSVLWISSSELINWMDIAESVSSYKLGLSILWGIYSLFLIAFGIWKKKKHLRITAIVLFGLTLIKLFFYDISHLDTIAKTIVFVSLGVLLLIISFLYNKYKHIISDETPH</sequence>
<dbReference type="PANTHER" id="PTHR38434:SF1">
    <property type="entry name" value="BLL2549 PROTEIN"/>
    <property type="match status" value="1"/>
</dbReference>
<feature type="transmembrane region" description="Helical" evidence="3">
    <location>
        <begin position="168"/>
        <end position="187"/>
    </location>
</feature>
<accession>A0ABY3YKC7</accession>
<keyword evidence="1" id="KW-0175">Coiled coil</keyword>
<dbReference type="PIRSF" id="PIRSF035905">
    <property type="entry name" value="UCP035905_mp"/>
    <property type="match status" value="1"/>
</dbReference>
<evidence type="ECO:0000256" key="2">
    <source>
        <dbReference type="SAM" id="MobiDB-lite"/>
    </source>
</evidence>
<feature type="transmembrane region" description="Helical" evidence="3">
    <location>
        <begin position="638"/>
        <end position="662"/>
    </location>
</feature>
<organism evidence="4 5">
    <name type="scientific">Zhouia spongiae</name>
    <dbReference type="NCBI Taxonomy" id="2202721"/>
    <lineage>
        <taxon>Bacteria</taxon>
        <taxon>Pseudomonadati</taxon>
        <taxon>Bacteroidota</taxon>
        <taxon>Flavobacteriia</taxon>
        <taxon>Flavobacteriales</taxon>
        <taxon>Flavobacteriaceae</taxon>
        <taxon>Zhouia</taxon>
    </lineage>
</organism>
<dbReference type="RefSeq" id="WP_242936703.1">
    <property type="nucleotide sequence ID" value="NZ_CP094326.1"/>
</dbReference>
<feature type="transmembrane region" description="Helical" evidence="3">
    <location>
        <begin position="269"/>
        <end position="289"/>
    </location>
</feature>
<gene>
    <name evidence="4" type="ORF">MQE36_14535</name>
</gene>
<keyword evidence="3" id="KW-1133">Transmembrane helix</keyword>
<feature type="transmembrane region" description="Helical" evidence="3">
    <location>
        <begin position="243"/>
        <end position="262"/>
    </location>
</feature>
<feature type="transmembrane region" description="Helical" evidence="3">
    <location>
        <begin position="359"/>
        <end position="376"/>
    </location>
</feature>
<feature type="transmembrane region" description="Helical" evidence="3">
    <location>
        <begin position="385"/>
        <end position="403"/>
    </location>
</feature>
<evidence type="ECO:0000256" key="3">
    <source>
        <dbReference type="SAM" id="Phobius"/>
    </source>
</evidence>
<dbReference type="Proteomes" id="UP000829476">
    <property type="component" value="Chromosome"/>
</dbReference>
<feature type="transmembrane region" description="Helical" evidence="3">
    <location>
        <begin position="111"/>
        <end position="130"/>
    </location>
</feature>
<feature type="transmembrane region" description="Helical" evidence="3">
    <location>
        <begin position="706"/>
        <end position="724"/>
    </location>
</feature>
<feature type="transmembrane region" description="Helical" evidence="3">
    <location>
        <begin position="409"/>
        <end position="426"/>
    </location>
</feature>
<feature type="transmembrane region" description="Helical" evidence="3">
    <location>
        <begin position="731"/>
        <end position="751"/>
    </location>
</feature>
<feature type="transmembrane region" description="Helical" evidence="3">
    <location>
        <begin position="326"/>
        <end position="347"/>
    </location>
</feature>
<reference evidence="4 5" key="1">
    <citation type="journal article" date="2018" name="Int. J. Syst. Evol. Microbiol.">
        <title>Zhouia spongiae sp. nov., isolated from a marine sponge.</title>
        <authorList>
            <person name="Zhuang L."/>
            <person name="Lin B."/>
            <person name="Qin F."/>
            <person name="Luo L."/>
        </authorList>
    </citation>
    <scope>NUCLEOTIDE SEQUENCE [LARGE SCALE GENOMIC DNA]</scope>
    <source>
        <strain evidence="4 5">HN-Y44</strain>
    </source>
</reference>
<feature type="transmembrane region" description="Helical" evidence="3">
    <location>
        <begin position="597"/>
        <end position="618"/>
    </location>
</feature>
<keyword evidence="3" id="KW-0812">Transmembrane</keyword>
<protein>
    <submittedName>
        <fullName evidence="4">DUF2339 domain-containing protein</fullName>
    </submittedName>
</protein>
<feature type="coiled-coil region" evidence="1">
    <location>
        <begin position="22"/>
        <end position="49"/>
    </location>
</feature>
<feature type="transmembrane region" description="Helical" evidence="3">
    <location>
        <begin position="757"/>
        <end position="777"/>
    </location>
</feature>
<keyword evidence="5" id="KW-1185">Reference proteome</keyword>
<feature type="transmembrane region" description="Helical" evidence="3">
    <location>
        <begin position="295"/>
        <end position="319"/>
    </location>
</feature>
<feature type="transmembrane region" description="Helical" evidence="3">
    <location>
        <begin position="220"/>
        <end position="237"/>
    </location>
</feature>
<dbReference type="InterPro" id="IPR019286">
    <property type="entry name" value="DUF2339_TM"/>
</dbReference>
<feature type="transmembrane region" description="Helical" evidence="3">
    <location>
        <begin position="674"/>
        <end position="694"/>
    </location>
</feature>
<evidence type="ECO:0000313" key="4">
    <source>
        <dbReference type="EMBL" id="UNY98296.1"/>
    </source>
</evidence>
<feature type="transmembrane region" description="Helical" evidence="3">
    <location>
        <begin position="193"/>
        <end position="213"/>
    </location>
</feature>
<dbReference type="PANTHER" id="PTHR38434">
    <property type="entry name" value="BLL2549 PROTEIN"/>
    <property type="match status" value="1"/>
</dbReference>
<evidence type="ECO:0000256" key="1">
    <source>
        <dbReference type="SAM" id="Coils"/>
    </source>
</evidence>
<name>A0ABY3YKC7_9FLAO</name>
<feature type="transmembrane region" description="Helical" evidence="3">
    <location>
        <begin position="471"/>
        <end position="491"/>
    </location>
</feature>